<dbReference type="PRINTS" id="PR00988">
    <property type="entry name" value="URIDINKINASE"/>
</dbReference>
<evidence type="ECO:0000259" key="18">
    <source>
        <dbReference type="Pfam" id="PF00485"/>
    </source>
</evidence>
<evidence type="ECO:0000256" key="10">
    <source>
        <dbReference type="ARBA" id="ARBA00022777"/>
    </source>
</evidence>
<evidence type="ECO:0000256" key="5">
    <source>
        <dbReference type="ARBA" id="ARBA00012137"/>
    </source>
</evidence>
<evidence type="ECO:0000256" key="9">
    <source>
        <dbReference type="ARBA" id="ARBA00022741"/>
    </source>
</evidence>
<evidence type="ECO:0000256" key="4">
    <source>
        <dbReference type="ARBA" id="ARBA00005408"/>
    </source>
</evidence>
<dbReference type="InterPro" id="IPR000764">
    <property type="entry name" value="Uridine_kinase-like"/>
</dbReference>
<feature type="domain" description="Phosphoribulokinase/uridine kinase" evidence="18">
    <location>
        <begin position="6"/>
        <end position="191"/>
    </location>
</feature>
<evidence type="ECO:0000256" key="13">
    <source>
        <dbReference type="ARBA" id="ARBA00031452"/>
    </source>
</evidence>
<evidence type="ECO:0000256" key="14">
    <source>
        <dbReference type="ARBA" id="ARBA00047436"/>
    </source>
</evidence>
<dbReference type="HAMAP" id="MF_00551">
    <property type="entry name" value="Uridine_kinase"/>
    <property type="match status" value="1"/>
</dbReference>
<dbReference type="NCBIfam" id="TIGR00235">
    <property type="entry name" value="udk"/>
    <property type="match status" value="1"/>
</dbReference>
<dbReference type="GO" id="GO:0043771">
    <property type="term" value="F:cytidine kinase activity"/>
    <property type="evidence" value="ECO:0007669"/>
    <property type="project" value="RHEA"/>
</dbReference>
<dbReference type="PANTHER" id="PTHR10285">
    <property type="entry name" value="URIDINE KINASE"/>
    <property type="match status" value="1"/>
</dbReference>
<keyword evidence="9 16" id="KW-0547">Nucleotide-binding</keyword>
<keyword evidence="8 16" id="KW-0808">Transferase</keyword>
<dbReference type="CDD" id="cd02023">
    <property type="entry name" value="UMPK"/>
    <property type="match status" value="1"/>
</dbReference>
<evidence type="ECO:0000256" key="11">
    <source>
        <dbReference type="ARBA" id="ARBA00022840"/>
    </source>
</evidence>
<dbReference type="InterPro" id="IPR026008">
    <property type="entry name" value="Uridine_kinase"/>
</dbReference>
<comment type="catalytic activity">
    <reaction evidence="14 17">
        <text>cytidine + ATP = CMP + ADP + H(+)</text>
        <dbReference type="Rhea" id="RHEA:24674"/>
        <dbReference type="ChEBI" id="CHEBI:15378"/>
        <dbReference type="ChEBI" id="CHEBI:17562"/>
        <dbReference type="ChEBI" id="CHEBI:30616"/>
        <dbReference type="ChEBI" id="CHEBI:60377"/>
        <dbReference type="ChEBI" id="CHEBI:456216"/>
        <dbReference type="EC" id="2.7.1.48"/>
    </reaction>
</comment>
<protein>
    <recommendedName>
        <fullName evidence="6 16">Uridine kinase</fullName>
        <ecNumber evidence="5 16">2.7.1.48</ecNumber>
    </recommendedName>
    <alternativeName>
        <fullName evidence="12 16">Cytidine monophosphokinase</fullName>
    </alternativeName>
    <alternativeName>
        <fullName evidence="13 16">Uridine monophosphokinase</fullName>
    </alternativeName>
</protein>
<comment type="catalytic activity">
    <reaction evidence="15 16 17">
        <text>uridine + ATP = UMP + ADP + H(+)</text>
        <dbReference type="Rhea" id="RHEA:16825"/>
        <dbReference type="ChEBI" id="CHEBI:15378"/>
        <dbReference type="ChEBI" id="CHEBI:16704"/>
        <dbReference type="ChEBI" id="CHEBI:30616"/>
        <dbReference type="ChEBI" id="CHEBI:57865"/>
        <dbReference type="ChEBI" id="CHEBI:456216"/>
        <dbReference type="EC" id="2.7.1.48"/>
    </reaction>
</comment>
<comment type="pathway">
    <text evidence="3 16 17">Pyrimidine metabolism; CTP biosynthesis via salvage pathway; CTP from cytidine: step 1/3.</text>
</comment>
<evidence type="ECO:0000256" key="3">
    <source>
        <dbReference type="ARBA" id="ARBA00004784"/>
    </source>
</evidence>
<evidence type="ECO:0000256" key="12">
    <source>
        <dbReference type="ARBA" id="ARBA00030641"/>
    </source>
</evidence>
<comment type="similarity">
    <text evidence="4 16 17">Belongs to the uridine kinase family.</text>
</comment>
<dbReference type="InterPro" id="IPR027417">
    <property type="entry name" value="P-loop_NTPase"/>
</dbReference>
<evidence type="ECO:0000256" key="15">
    <source>
        <dbReference type="ARBA" id="ARBA00048909"/>
    </source>
</evidence>
<proteinExistence type="inferred from homology"/>
<dbReference type="GO" id="GO:0005524">
    <property type="term" value="F:ATP binding"/>
    <property type="evidence" value="ECO:0007669"/>
    <property type="project" value="UniProtKB-UniRule"/>
</dbReference>
<evidence type="ECO:0000256" key="2">
    <source>
        <dbReference type="ARBA" id="ARBA00004690"/>
    </source>
</evidence>
<dbReference type="Gene3D" id="3.40.50.300">
    <property type="entry name" value="P-loop containing nucleotide triphosphate hydrolases"/>
    <property type="match status" value="1"/>
</dbReference>
<dbReference type="NCBIfam" id="NF004018">
    <property type="entry name" value="PRK05480.1"/>
    <property type="match status" value="1"/>
</dbReference>
<reference evidence="19 20" key="1">
    <citation type="journal article" date="2018" name="Nat. Biotechnol.">
        <title>A standardized bacterial taxonomy based on genome phylogeny substantially revises the tree of life.</title>
        <authorList>
            <person name="Parks D.H."/>
            <person name="Chuvochina M."/>
            <person name="Waite D.W."/>
            <person name="Rinke C."/>
            <person name="Skarshewski A."/>
            <person name="Chaumeil P.A."/>
            <person name="Hugenholtz P."/>
        </authorList>
    </citation>
    <scope>NUCLEOTIDE SEQUENCE [LARGE SCALE GENOMIC DNA]</scope>
    <source>
        <strain evidence="19">UBA11728</strain>
    </source>
</reference>
<dbReference type="GO" id="GO:0005737">
    <property type="term" value="C:cytoplasm"/>
    <property type="evidence" value="ECO:0007669"/>
    <property type="project" value="UniProtKB-SubCell"/>
</dbReference>
<comment type="subcellular location">
    <subcellularLocation>
        <location evidence="1 16 17">Cytoplasm</location>
    </subcellularLocation>
</comment>
<evidence type="ECO:0000256" key="8">
    <source>
        <dbReference type="ARBA" id="ARBA00022679"/>
    </source>
</evidence>
<evidence type="ECO:0000256" key="1">
    <source>
        <dbReference type="ARBA" id="ARBA00004496"/>
    </source>
</evidence>
<dbReference type="Pfam" id="PF00485">
    <property type="entry name" value="PRK"/>
    <property type="match status" value="1"/>
</dbReference>
<dbReference type="AlphaFoldDB" id="A0A3D2X5C2"/>
<dbReference type="EC" id="2.7.1.48" evidence="5 16"/>
<gene>
    <name evidence="16" type="primary">udk</name>
    <name evidence="19" type="ORF">DHW61_07795</name>
</gene>
<evidence type="ECO:0000256" key="16">
    <source>
        <dbReference type="HAMAP-Rule" id="MF_00551"/>
    </source>
</evidence>
<name>A0A3D2X5C2_9FIRM</name>
<evidence type="ECO:0000313" key="19">
    <source>
        <dbReference type="EMBL" id="HCL02302.1"/>
    </source>
</evidence>
<comment type="pathway">
    <text evidence="2 16 17">Pyrimidine metabolism; UMP biosynthesis via salvage pathway; UMP from uridine: step 1/1.</text>
</comment>
<organism evidence="19 20">
    <name type="scientific">Lachnoclostridium phytofermentans</name>
    <dbReference type="NCBI Taxonomy" id="66219"/>
    <lineage>
        <taxon>Bacteria</taxon>
        <taxon>Bacillati</taxon>
        <taxon>Bacillota</taxon>
        <taxon>Clostridia</taxon>
        <taxon>Lachnospirales</taxon>
        <taxon>Lachnospiraceae</taxon>
    </lineage>
</organism>
<accession>A0A3D2X5C2</accession>
<dbReference type="GO" id="GO:0004849">
    <property type="term" value="F:uridine kinase activity"/>
    <property type="evidence" value="ECO:0007669"/>
    <property type="project" value="UniProtKB-UniRule"/>
</dbReference>
<feature type="binding site" evidence="16">
    <location>
        <begin position="11"/>
        <end position="18"/>
    </location>
    <ligand>
        <name>ATP</name>
        <dbReference type="ChEBI" id="CHEBI:30616"/>
    </ligand>
</feature>
<sequence length="209" mass="24171">MKEVIVIGVAGGSASGKTTVAARLKEEYNDNVELICHDSYYLAHDDMPFEERVKINYDHPNAFDTERMLRDIRSLKQGIAIDCPVYSYSEHNRTKETVHIRATKVIIIEGFLIFENKELRDLMDIKIFVDTDADERLVRRILRDVKERGRSLESVISQYINTVKPMHEQFVEPTKKYADIIIPRGGENQVALQMVMNRIKAIVEEETKN</sequence>
<keyword evidence="11 16" id="KW-0067">ATP-binding</keyword>
<evidence type="ECO:0000313" key="20">
    <source>
        <dbReference type="Proteomes" id="UP000262969"/>
    </source>
</evidence>
<comment type="caution">
    <text evidence="19">The sequence shown here is derived from an EMBL/GenBank/DDBJ whole genome shotgun (WGS) entry which is preliminary data.</text>
</comment>
<dbReference type="UniPathway" id="UPA00579">
    <property type="reaction ID" value="UER00640"/>
</dbReference>
<evidence type="ECO:0000256" key="17">
    <source>
        <dbReference type="RuleBase" id="RU003825"/>
    </source>
</evidence>
<dbReference type="SUPFAM" id="SSF52540">
    <property type="entry name" value="P-loop containing nucleoside triphosphate hydrolases"/>
    <property type="match status" value="1"/>
</dbReference>
<evidence type="ECO:0000256" key="6">
    <source>
        <dbReference type="ARBA" id="ARBA00021478"/>
    </source>
</evidence>
<dbReference type="GO" id="GO:0044206">
    <property type="term" value="P:UMP salvage"/>
    <property type="evidence" value="ECO:0007669"/>
    <property type="project" value="UniProtKB-UniRule"/>
</dbReference>
<keyword evidence="10 16" id="KW-0418">Kinase</keyword>
<keyword evidence="7 16" id="KW-0963">Cytoplasm</keyword>
<dbReference type="UniPathway" id="UPA00574">
    <property type="reaction ID" value="UER00637"/>
</dbReference>
<dbReference type="InterPro" id="IPR006083">
    <property type="entry name" value="PRK/URK"/>
</dbReference>
<evidence type="ECO:0000256" key="7">
    <source>
        <dbReference type="ARBA" id="ARBA00022490"/>
    </source>
</evidence>
<dbReference type="GO" id="GO:0044211">
    <property type="term" value="P:CTP salvage"/>
    <property type="evidence" value="ECO:0007669"/>
    <property type="project" value="UniProtKB-UniRule"/>
</dbReference>
<dbReference type="EMBL" id="DPVV01000257">
    <property type="protein sequence ID" value="HCL02302.1"/>
    <property type="molecule type" value="Genomic_DNA"/>
</dbReference>
<dbReference type="Proteomes" id="UP000262969">
    <property type="component" value="Unassembled WGS sequence"/>
</dbReference>